<evidence type="ECO:0008006" key="2">
    <source>
        <dbReference type="Google" id="ProtNLM"/>
    </source>
</evidence>
<evidence type="ECO:0000313" key="1">
    <source>
        <dbReference type="EMBL" id="GAH80060.1"/>
    </source>
</evidence>
<reference evidence="1" key="1">
    <citation type="journal article" date="2014" name="Front. Microbiol.">
        <title>High frequency of phylogenetically diverse reductive dehalogenase-homologous genes in deep subseafloor sedimentary metagenomes.</title>
        <authorList>
            <person name="Kawai M."/>
            <person name="Futagami T."/>
            <person name="Toyoda A."/>
            <person name="Takaki Y."/>
            <person name="Nishi S."/>
            <person name="Hori S."/>
            <person name="Arai W."/>
            <person name="Tsubouchi T."/>
            <person name="Morono Y."/>
            <person name="Uchiyama I."/>
            <person name="Ito T."/>
            <person name="Fujiyama A."/>
            <person name="Inagaki F."/>
            <person name="Takami H."/>
        </authorList>
    </citation>
    <scope>NUCLEOTIDE SEQUENCE</scope>
    <source>
        <strain evidence="1">Expedition CK06-06</strain>
    </source>
</reference>
<dbReference type="AlphaFoldDB" id="X1JEX6"/>
<dbReference type="Gene3D" id="3.40.630.30">
    <property type="match status" value="1"/>
</dbReference>
<dbReference type="EMBL" id="BARU01038024">
    <property type="protein sequence ID" value="GAH80060.1"/>
    <property type="molecule type" value="Genomic_DNA"/>
</dbReference>
<accession>X1JEX6</accession>
<comment type="caution">
    <text evidence="1">The sequence shown here is derived from an EMBL/GenBank/DDBJ whole genome shotgun (WGS) entry which is preliminary data.</text>
</comment>
<sequence>MGFRVVGVRKKQFYMDAVYYDEVMMELFVEKYLQKNSQEI</sequence>
<proteinExistence type="predicted"/>
<name>X1JEX6_9ZZZZ</name>
<organism evidence="1">
    <name type="scientific">marine sediment metagenome</name>
    <dbReference type="NCBI Taxonomy" id="412755"/>
    <lineage>
        <taxon>unclassified sequences</taxon>
        <taxon>metagenomes</taxon>
        <taxon>ecological metagenomes</taxon>
    </lineage>
</organism>
<protein>
    <recommendedName>
        <fullName evidence="2">N-acetyltransferase domain-containing protein</fullName>
    </recommendedName>
</protein>
<gene>
    <name evidence="1" type="ORF">S03H2_59154</name>
</gene>